<dbReference type="Pfam" id="PF00155">
    <property type="entry name" value="Aminotran_1_2"/>
    <property type="match status" value="1"/>
</dbReference>
<evidence type="ECO:0000256" key="5">
    <source>
        <dbReference type="ARBA" id="ARBA00037974"/>
    </source>
</evidence>
<evidence type="ECO:0000256" key="1">
    <source>
        <dbReference type="ARBA" id="ARBA00001933"/>
    </source>
</evidence>
<dbReference type="EMBL" id="WAAU01000012">
    <property type="protein sequence ID" value="KAB1158525.1"/>
    <property type="molecule type" value="Genomic_DNA"/>
</dbReference>
<keyword evidence="8" id="KW-1185">Reference proteome</keyword>
<evidence type="ECO:0000256" key="4">
    <source>
        <dbReference type="ARBA" id="ARBA00023239"/>
    </source>
</evidence>
<keyword evidence="4 7" id="KW-0456">Lyase</keyword>
<name>A0A7J5ALU5_9FLAO</name>
<dbReference type="InterPro" id="IPR015422">
    <property type="entry name" value="PyrdxlP-dep_Trfase_small"/>
</dbReference>
<dbReference type="SUPFAM" id="SSF53383">
    <property type="entry name" value="PLP-dependent transferases"/>
    <property type="match status" value="1"/>
</dbReference>
<dbReference type="InterPro" id="IPR015424">
    <property type="entry name" value="PyrdxlP-dep_Trfase"/>
</dbReference>
<dbReference type="Gene3D" id="3.40.640.10">
    <property type="entry name" value="Type I PLP-dependent aspartate aminotransferase-like (Major domain)"/>
    <property type="match status" value="1"/>
</dbReference>
<dbReference type="PANTHER" id="PTHR43525:SF1">
    <property type="entry name" value="PROTEIN MALY"/>
    <property type="match status" value="1"/>
</dbReference>
<dbReference type="EC" id="4.4.1.13" evidence="2"/>
<dbReference type="NCBIfam" id="TIGR04350">
    <property type="entry name" value="C_S_lyase_PatB"/>
    <property type="match status" value="1"/>
</dbReference>
<gene>
    <name evidence="7" type="ORF">F7018_07865</name>
</gene>
<dbReference type="CDD" id="cd00609">
    <property type="entry name" value="AAT_like"/>
    <property type="match status" value="1"/>
</dbReference>
<reference evidence="7 8" key="1">
    <citation type="submission" date="2019-09" db="EMBL/GenBank/DDBJ databases">
        <authorList>
            <person name="Cao W.R."/>
        </authorList>
    </citation>
    <scope>NUCLEOTIDE SEQUENCE [LARGE SCALE GENOMIC DNA]</scope>
    <source>
        <strain evidence="8">a4</strain>
    </source>
</reference>
<dbReference type="AlphaFoldDB" id="A0A7J5ALU5"/>
<accession>A0A7J5ALU5</accession>
<evidence type="ECO:0000259" key="6">
    <source>
        <dbReference type="Pfam" id="PF00155"/>
    </source>
</evidence>
<dbReference type="InterPro" id="IPR015421">
    <property type="entry name" value="PyrdxlP-dep_Trfase_major"/>
</dbReference>
<protein>
    <recommendedName>
        <fullName evidence="2">cysteine-S-conjugate beta-lyase</fullName>
        <ecNumber evidence="2">4.4.1.13</ecNumber>
    </recommendedName>
</protein>
<dbReference type="InterPro" id="IPR051798">
    <property type="entry name" value="Class-II_PLP-Dep_Aminotrans"/>
</dbReference>
<dbReference type="PANTHER" id="PTHR43525">
    <property type="entry name" value="PROTEIN MALY"/>
    <property type="match status" value="1"/>
</dbReference>
<comment type="cofactor">
    <cofactor evidence="1">
        <name>pyridoxal 5'-phosphate</name>
        <dbReference type="ChEBI" id="CHEBI:597326"/>
    </cofactor>
</comment>
<feature type="domain" description="Aminotransferase class I/classII large" evidence="6">
    <location>
        <begin position="33"/>
        <end position="372"/>
    </location>
</feature>
<dbReference type="Gene3D" id="3.90.1150.10">
    <property type="entry name" value="Aspartate Aminotransferase, domain 1"/>
    <property type="match status" value="1"/>
</dbReference>
<dbReference type="InterPro" id="IPR004839">
    <property type="entry name" value="Aminotransferase_I/II_large"/>
</dbReference>
<evidence type="ECO:0000313" key="7">
    <source>
        <dbReference type="EMBL" id="KAB1158525.1"/>
    </source>
</evidence>
<evidence type="ECO:0000256" key="3">
    <source>
        <dbReference type="ARBA" id="ARBA00022898"/>
    </source>
</evidence>
<dbReference type="InterPro" id="IPR027619">
    <property type="entry name" value="C-S_lyase_PatB-like"/>
</dbReference>
<dbReference type="PRINTS" id="PR00753">
    <property type="entry name" value="ACCSYNTHASE"/>
</dbReference>
<evidence type="ECO:0000313" key="8">
    <source>
        <dbReference type="Proteomes" id="UP000467305"/>
    </source>
</evidence>
<organism evidence="7 8">
    <name type="scientific">Tenacibaculum aiptasiae</name>
    <dbReference type="NCBI Taxonomy" id="426481"/>
    <lineage>
        <taxon>Bacteria</taxon>
        <taxon>Pseudomonadati</taxon>
        <taxon>Bacteroidota</taxon>
        <taxon>Flavobacteriia</taxon>
        <taxon>Flavobacteriales</taxon>
        <taxon>Flavobacteriaceae</taxon>
        <taxon>Tenacibaculum</taxon>
    </lineage>
</organism>
<evidence type="ECO:0000256" key="2">
    <source>
        <dbReference type="ARBA" id="ARBA00012224"/>
    </source>
</evidence>
<comment type="similarity">
    <text evidence="5">Belongs to the class-II pyridoxal-phosphate-dependent aminotransferase family. MalY/PatB cystathionine beta-lyase subfamily.</text>
</comment>
<proteinExistence type="inferred from homology"/>
<keyword evidence="3" id="KW-0663">Pyridoxal phosphate</keyword>
<sequence length="407" mass="46302">MNQFDTVHTVENNFAKSNSSYLKAMFGATGVMPLWIADMDFEVAKPIQEALKKLMNRNVYAYEFNTGEVFKAISDWNLKRNNLKLHPKSFVQVSGVLTGIGVLIRELSEKGDSIMVQTPVYHQFFKLIESAARKVIQNKLKLVNGRYEMDFEDLERKFKTLNVKSFILCNPHNPVGRVWTKEELQNLVNLANEHNVTIISDEIHSDIVYSNSQFNSIASVEKSEKHIAVIGSPAKTFGMQSISNGYLYIPNENFKEQVKASVASLYLDHGNILSAHATIAAYKEGEEWLNDLLVYLEKTLNWVESYIQKELPEVTLYKPEGTYQIWLDFSKLKLSDKALKHLVVNQAKLALTPGDWFEKGHTQFMRMNIASPFSTIQKAFQQLKSAIDNRVDASFKETTASDNCCSC</sequence>
<comment type="caution">
    <text evidence="7">The sequence shown here is derived from an EMBL/GenBank/DDBJ whole genome shotgun (WGS) entry which is preliminary data.</text>
</comment>
<dbReference type="GO" id="GO:0047804">
    <property type="term" value="F:cysteine-S-conjugate beta-lyase activity"/>
    <property type="evidence" value="ECO:0007669"/>
    <property type="project" value="UniProtKB-EC"/>
</dbReference>
<dbReference type="OrthoDB" id="9802872at2"/>
<dbReference type="Proteomes" id="UP000467305">
    <property type="component" value="Unassembled WGS sequence"/>
</dbReference>
<dbReference type="RefSeq" id="WP_150899495.1">
    <property type="nucleotide sequence ID" value="NZ_WAAU01000012.1"/>
</dbReference>
<dbReference type="GO" id="GO:0030170">
    <property type="term" value="F:pyridoxal phosphate binding"/>
    <property type="evidence" value="ECO:0007669"/>
    <property type="project" value="InterPro"/>
</dbReference>